<dbReference type="InterPro" id="IPR045023">
    <property type="entry name" value="FATA/B"/>
</dbReference>
<evidence type="ECO:0008006" key="12">
    <source>
        <dbReference type="Google" id="ProtNLM"/>
    </source>
</evidence>
<evidence type="ECO:0000256" key="1">
    <source>
        <dbReference type="ARBA" id="ARBA00006500"/>
    </source>
</evidence>
<proteinExistence type="inferred from homology"/>
<dbReference type="Proteomes" id="UP000434582">
    <property type="component" value="Unassembled WGS sequence"/>
</dbReference>
<dbReference type="InterPro" id="IPR002864">
    <property type="entry name" value="Acyl-ACP_thioesterase_NHD"/>
</dbReference>
<keyword evidence="2" id="KW-0444">Lipid biosynthesis</keyword>
<keyword evidence="5" id="KW-0809">Transit peptide</keyword>
<dbReference type="InterPro" id="IPR029069">
    <property type="entry name" value="HotDog_dom_sf"/>
</dbReference>
<dbReference type="SUPFAM" id="SSF54637">
    <property type="entry name" value="Thioesterase/thiol ester dehydrase-isomerase"/>
    <property type="match status" value="2"/>
</dbReference>
<organism evidence="10 11">
    <name type="scientific">Roseospira navarrensis</name>
    <dbReference type="NCBI Taxonomy" id="140058"/>
    <lineage>
        <taxon>Bacteria</taxon>
        <taxon>Pseudomonadati</taxon>
        <taxon>Pseudomonadota</taxon>
        <taxon>Alphaproteobacteria</taxon>
        <taxon>Rhodospirillales</taxon>
        <taxon>Rhodospirillaceae</taxon>
        <taxon>Roseospira</taxon>
    </lineage>
</organism>
<keyword evidence="6" id="KW-0443">Lipid metabolism</keyword>
<comment type="caution">
    <text evidence="10">The sequence shown here is derived from an EMBL/GenBank/DDBJ whole genome shotgun (WGS) entry which is preliminary data.</text>
</comment>
<name>A0A7X1ZGD1_9PROT</name>
<evidence type="ECO:0000256" key="6">
    <source>
        <dbReference type="ARBA" id="ARBA00023098"/>
    </source>
</evidence>
<dbReference type="OrthoDB" id="9801517at2"/>
<dbReference type="AlphaFoldDB" id="A0A7X1ZGD1"/>
<dbReference type="PANTHER" id="PTHR31727:SF6">
    <property type="entry name" value="OLEOYL-ACYL CARRIER PROTEIN THIOESTERASE 1, CHLOROPLASTIC"/>
    <property type="match status" value="1"/>
</dbReference>
<keyword evidence="7" id="KW-0275">Fatty acid biosynthesis</keyword>
<protein>
    <recommendedName>
        <fullName evidence="12">Acyl-ACP thioesterase</fullName>
    </recommendedName>
</protein>
<evidence type="ECO:0000256" key="4">
    <source>
        <dbReference type="ARBA" id="ARBA00022832"/>
    </source>
</evidence>
<evidence type="ECO:0000256" key="2">
    <source>
        <dbReference type="ARBA" id="ARBA00022516"/>
    </source>
</evidence>
<dbReference type="Gene3D" id="3.10.129.10">
    <property type="entry name" value="Hotdog Thioesterase"/>
    <property type="match status" value="1"/>
</dbReference>
<evidence type="ECO:0000313" key="10">
    <source>
        <dbReference type="EMBL" id="MQX36902.1"/>
    </source>
</evidence>
<keyword evidence="11" id="KW-1185">Reference proteome</keyword>
<evidence type="ECO:0000259" key="8">
    <source>
        <dbReference type="Pfam" id="PF01643"/>
    </source>
</evidence>
<gene>
    <name evidence="10" type="ORF">GHC57_10280</name>
</gene>
<feature type="domain" description="Acyl-ACP thioesterase-like C-terminal" evidence="9">
    <location>
        <begin position="173"/>
        <end position="230"/>
    </location>
</feature>
<evidence type="ECO:0000259" key="9">
    <source>
        <dbReference type="Pfam" id="PF20791"/>
    </source>
</evidence>
<evidence type="ECO:0000256" key="3">
    <source>
        <dbReference type="ARBA" id="ARBA00022801"/>
    </source>
</evidence>
<evidence type="ECO:0000313" key="11">
    <source>
        <dbReference type="Proteomes" id="UP000434582"/>
    </source>
</evidence>
<keyword evidence="4" id="KW-0276">Fatty acid metabolism</keyword>
<dbReference type="GO" id="GO:0000036">
    <property type="term" value="F:acyl carrier activity"/>
    <property type="evidence" value="ECO:0007669"/>
    <property type="project" value="TreeGrafter"/>
</dbReference>
<evidence type="ECO:0000256" key="7">
    <source>
        <dbReference type="ARBA" id="ARBA00023160"/>
    </source>
</evidence>
<dbReference type="EMBL" id="WIVE01000028">
    <property type="protein sequence ID" value="MQX36902.1"/>
    <property type="molecule type" value="Genomic_DNA"/>
</dbReference>
<dbReference type="Pfam" id="PF01643">
    <property type="entry name" value="Acyl-ACP_TE"/>
    <property type="match status" value="1"/>
</dbReference>
<evidence type="ECO:0000256" key="5">
    <source>
        <dbReference type="ARBA" id="ARBA00022946"/>
    </source>
</evidence>
<reference evidence="10 11" key="1">
    <citation type="submission" date="2019-10" db="EMBL/GenBank/DDBJ databases">
        <title>Draft whole-genome sequence of the purple nonsulfur photosynthetic bacterium Roseospira navarrensis DSM 15114.</title>
        <authorList>
            <person name="Kyndt J.A."/>
            <person name="Meyer T.E."/>
        </authorList>
    </citation>
    <scope>NUCLEOTIDE SEQUENCE [LARGE SCALE GENOMIC DNA]</scope>
    <source>
        <strain evidence="10 11">DSM 15114</strain>
    </source>
</reference>
<dbReference type="InterPro" id="IPR049427">
    <property type="entry name" value="Acyl-ACP_TE_C"/>
</dbReference>
<keyword evidence="3" id="KW-0378">Hydrolase</keyword>
<dbReference type="CDD" id="cd00586">
    <property type="entry name" value="4HBT"/>
    <property type="match status" value="1"/>
</dbReference>
<sequence>MGCRGGRPDTTMRAMTTTHPIWTAHYPVNTLVLDHRKRLGLVGLLQILQDVAWLHARHLGHGYEAMMDRGTLWVLARFQLAILGPRPTWGQDVTVRTWVRPPAGPIALRDYEILAEDGAPVAEATAGWLTLDAASRRPRKLALDGDGRFPYRRDGTLTLQPGKLPPRTDLPEVARVAVHNSDLDVNGHVNNTHYARWILDTLPLAEIEAHRLVRYEINFLAESALGDTVIVERGPMDAVTGAGAVDAVDVQVQGRRASDGAVLFVARLGAERR</sequence>
<dbReference type="GO" id="GO:0016297">
    <property type="term" value="F:fatty acyl-[ACP] hydrolase activity"/>
    <property type="evidence" value="ECO:0007669"/>
    <property type="project" value="InterPro"/>
</dbReference>
<accession>A0A7X1ZGD1</accession>
<comment type="similarity">
    <text evidence="1">Belongs to the acyl-ACP thioesterase family.</text>
</comment>
<dbReference type="Pfam" id="PF20791">
    <property type="entry name" value="Acyl-ACP_TE_C"/>
    <property type="match status" value="1"/>
</dbReference>
<feature type="domain" description="Acyl-ACP thioesterase N-terminal hotdog" evidence="8">
    <location>
        <begin position="23"/>
        <end position="141"/>
    </location>
</feature>
<dbReference type="PANTHER" id="PTHR31727">
    <property type="entry name" value="OLEOYL-ACYL CARRIER PROTEIN THIOESTERASE 1, CHLOROPLASTIC"/>
    <property type="match status" value="1"/>
</dbReference>